<evidence type="ECO:0000313" key="2">
    <source>
        <dbReference type="EMBL" id="MBM6619233.1"/>
    </source>
</evidence>
<keyword evidence="1" id="KW-1133">Transmembrane helix</keyword>
<organism evidence="2 3">
    <name type="scientific">Bacillus suaedaesalsae</name>
    <dbReference type="NCBI Taxonomy" id="2810349"/>
    <lineage>
        <taxon>Bacteria</taxon>
        <taxon>Bacillati</taxon>
        <taxon>Bacillota</taxon>
        <taxon>Bacilli</taxon>
        <taxon>Bacillales</taxon>
        <taxon>Bacillaceae</taxon>
        <taxon>Bacillus</taxon>
    </lineage>
</organism>
<dbReference type="Pfam" id="PF14141">
    <property type="entry name" value="YqzM"/>
    <property type="match status" value="1"/>
</dbReference>
<sequence length="44" mass="4849">MNEFEHNVQSKRNDAIDSGIGFIVSFGFFATLFIIATVIKLVSA</sequence>
<protein>
    <submittedName>
        <fullName evidence="2">YqzM family protein</fullName>
    </submittedName>
</protein>
<feature type="transmembrane region" description="Helical" evidence="1">
    <location>
        <begin position="20"/>
        <end position="42"/>
    </location>
</feature>
<evidence type="ECO:0000313" key="3">
    <source>
        <dbReference type="Proteomes" id="UP001518925"/>
    </source>
</evidence>
<keyword evidence="1" id="KW-0472">Membrane</keyword>
<accession>A0ABS2DLA6</accession>
<name>A0ABS2DLA6_9BACI</name>
<keyword evidence="3" id="KW-1185">Reference proteome</keyword>
<dbReference type="Proteomes" id="UP001518925">
    <property type="component" value="Unassembled WGS sequence"/>
</dbReference>
<dbReference type="InterPro" id="IPR025416">
    <property type="entry name" value="YqzM"/>
</dbReference>
<keyword evidence="1" id="KW-0812">Transmembrane</keyword>
<comment type="caution">
    <text evidence="2">The sequence shown here is derived from an EMBL/GenBank/DDBJ whole genome shotgun (WGS) entry which is preliminary data.</text>
</comment>
<reference evidence="2 3" key="1">
    <citation type="submission" date="2021-02" db="EMBL/GenBank/DDBJ databases">
        <title>Bacillus sp. RD4P76, an endophyte from a halophyte.</title>
        <authorList>
            <person name="Sun J.-Q."/>
        </authorList>
    </citation>
    <scope>NUCLEOTIDE SEQUENCE [LARGE SCALE GENOMIC DNA]</scope>
    <source>
        <strain evidence="2 3">RD4P76</strain>
    </source>
</reference>
<evidence type="ECO:0000256" key="1">
    <source>
        <dbReference type="SAM" id="Phobius"/>
    </source>
</evidence>
<dbReference type="RefSeq" id="WP_204204625.1">
    <property type="nucleotide sequence ID" value="NZ_JAFELM010000042.1"/>
</dbReference>
<proteinExistence type="predicted"/>
<gene>
    <name evidence="2" type="ORF">JR050_16345</name>
</gene>
<dbReference type="EMBL" id="JAFELM010000042">
    <property type="protein sequence ID" value="MBM6619233.1"/>
    <property type="molecule type" value="Genomic_DNA"/>
</dbReference>